<evidence type="ECO:0000313" key="2">
    <source>
        <dbReference type="Proteomes" id="UP000014500"/>
    </source>
</evidence>
<dbReference type="PANTHER" id="PTHR21580:SF28">
    <property type="entry name" value="BOREALIN N-TERMINAL DOMAIN-CONTAINING PROTEIN-RELATED"/>
    <property type="match status" value="1"/>
</dbReference>
<dbReference type="STRING" id="126957.T1JFY2"/>
<dbReference type="eggNOG" id="ENOG502QRKE">
    <property type="taxonomic scope" value="Eukaryota"/>
</dbReference>
<accession>T1JFY2</accession>
<dbReference type="GO" id="GO:0005856">
    <property type="term" value="C:cytoskeleton"/>
    <property type="evidence" value="ECO:0007669"/>
    <property type="project" value="TreeGrafter"/>
</dbReference>
<dbReference type="EMBL" id="JH432191">
    <property type="status" value="NOT_ANNOTATED_CDS"/>
    <property type="molecule type" value="Genomic_DNA"/>
</dbReference>
<dbReference type="HOGENOM" id="CLU_088282_1_0_1"/>
<proteinExistence type="predicted"/>
<dbReference type="Pfam" id="PF07004">
    <property type="entry name" value="SHIPPO-rpt"/>
    <property type="match status" value="3"/>
</dbReference>
<dbReference type="PANTHER" id="PTHR21580">
    <property type="entry name" value="SHIPPO-1-RELATED"/>
    <property type="match status" value="1"/>
</dbReference>
<dbReference type="Proteomes" id="UP000014500">
    <property type="component" value="Unassembled WGS sequence"/>
</dbReference>
<keyword evidence="2" id="KW-1185">Reference proteome</keyword>
<dbReference type="InterPro" id="IPR051291">
    <property type="entry name" value="CIMAP"/>
</dbReference>
<reference evidence="2" key="1">
    <citation type="submission" date="2011-05" db="EMBL/GenBank/DDBJ databases">
        <authorList>
            <person name="Richards S.R."/>
            <person name="Qu J."/>
            <person name="Jiang H."/>
            <person name="Jhangiani S.N."/>
            <person name="Agravi P."/>
            <person name="Goodspeed R."/>
            <person name="Gross S."/>
            <person name="Mandapat C."/>
            <person name="Jackson L."/>
            <person name="Mathew T."/>
            <person name="Pu L."/>
            <person name="Thornton R."/>
            <person name="Saada N."/>
            <person name="Wilczek-Boney K.B."/>
            <person name="Lee S."/>
            <person name="Kovar C."/>
            <person name="Wu Y."/>
            <person name="Scherer S.E."/>
            <person name="Worley K.C."/>
            <person name="Muzny D.M."/>
            <person name="Gibbs R."/>
        </authorList>
    </citation>
    <scope>NUCLEOTIDE SEQUENCE</scope>
    <source>
        <strain evidence="2">Brora</strain>
    </source>
</reference>
<dbReference type="EnsemblMetazoa" id="SMAR012750-RA">
    <property type="protein sequence ID" value="SMAR012750-PA"/>
    <property type="gene ID" value="SMAR012750"/>
</dbReference>
<sequence length="240" mass="26135">MDRRVNKNQAPCSTTRPRKMIAAMERGPGPGVYLLPPTIGFKGQDKTKLTGPAFTLRGLIRQKPVTYGPGPAVYSLPTNMTRYGYSYSPDYTNAPAPGTYNLSKGHMCKGQFTFGQRIDYRSPYAGPPPNAYILPPTMGLSLALYPSNRGFSLRSRLKAGSITQDTAQSPGPAQYPSVNVTRFKQCGPKFTMGSRPDVKHKTVGPGPASYTLPYDLKRSAAFSFGCKHSEFAPPLITKSD</sequence>
<dbReference type="PhylomeDB" id="T1JFY2"/>
<dbReference type="OMA" id="YVNHDCT"/>
<protein>
    <submittedName>
        <fullName evidence="1">Uncharacterized protein</fullName>
    </submittedName>
</protein>
<dbReference type="InterPro" id="IPR010736">
    <property type="entry name" value="SHIPPO-rpt"/>
</dbReference>
<evidence type="ECO:0000313" key="1">
    <source>
        <dbReference type="EnsemblMetazoa" id="SMAR012750-PA"/>
    </source>
</evidence>
<name>T1JFY2_STRMM</name>
<dbReference type="AlphaFoldDB" id="T1JFY2"/>
<reference evidence="1" key="2">
    <citation type="submission" date="2015-02" db="UniProtKB">
        <authorList>
            <consortium name="EnsemblMetazoa"/>
        </authorList>
    </citation>
    <scope>IDENTIFICATION</scope>
</reference>
<organism evidence="1 2">
    <name type="scientific">Strigamia maritima</name>
    <name type="common">European centipede</name>
    <name type="synonym">Geophilus maritimus</name>
    <dbReference type="NCBI Taxonomy" id="126957"/>
    <lineage>
        <taxon>Eukaryota</taxon>
        <taxon>Metazoa</taxon>
        <taxon>Ecdysozoa</taxon>
        <taxon>Arthropoda</taxon>
        <taxon>Myriapoda</taxon>
        <taxon>Chilopoda</taxon>
        <taxon>Pleurostigmophora</taxon>
        <taxon>Geophilomorpha</taxon>
        <taxon>Linotaeniidae</taxon>
        <taxon>Strigamia</taxon>
    </lineage>
</organism>